<feature type="transmembrane region" description="Helical" evidence="3">
    <location>
        <begin position="6"/>
        <end position="26"/>
    </location>
</feature>
<dbReference type="OrthoDB" id="2868833at2"/>
<dbReference type="Proteomes" id="UP000199488">
    <property type="component" value="Unassembled WGS sequence"/>
</dbReference>
<feature type="compositionally biased region" description="Low complexity" evidence="2">
    <location>
        <begin position="122"/>
        <end position="134"/>
    </location>
</feature>
<evidence type="ECO:0000313" key="5">
    <source>
        <dbReference type="Proteomes" id="UP000199488"/>
    </source>
</evidence>
<evidence type="ECO:0000256" key="1">
    <source>
        <dbReference type="SAM" id="Coils"/>
    </source>
</evidence>
<reference evidence="4 5" key="1">
    <citation type="submission" date="2016-10" db="EMBL/GenBank/DDBJ databases">
        <authorList>
            <person name="de Groot N.N."/>
        </authorList>
    </citation>
    <scope>NUCLEOTIDE SEQUENCE [LARGE SCALE GENOMIC DNA]</scope>
    <source>
        <strain evidence="4 5">DSM 23126</strain>
    </source>
</reference>
<gene>
    <name evidence="4" type="ORF">SAMN05421781_2695</name>
</gene>
<evidence type="ECO:0000256" key="3">
    <source>
        <dbReference type="SAM" id="Phobius"/>
    </source>
</evidence>
<name>A0A1H2X7I6_9BACI</name>
<feature type="coiled-coil region" evidence="1">
    <location>
        <begin position="75"/>
        <end position="102"/>
    </location>
</feature>
<protein>
    <recommendedName>
        <fullName evidence="6">Gas vesicle protein</fullName>
    </recommendedName>
</protein>
<feature type="region of interest" description="Disordered" evidence="2">
    <location>
        <begin position="107"/>
        <end position="142"/>
    </location>
</feature>
<keyword evidence="5" id="KW-1185">Reference proteome</keyword>
<proteinExistence type="predicted"/>
<evidence type="ECO:0008006" key="6">
    <source>
        <dbReference type="Google" id="ProtNLM"/>
    </source>
</evidence>
<organism evidence="4 5">
    <name type="scientific">Marinococcus luteus</name>
    <dbReference type="NCBI Taxonomy" id="1122204"/>
    <lineage>
        <taxon>Bacteria</taxon>
        <taxon>Bacillati</taxon>
        <taxon>Bacillota</taxon>
        <taxon>Bacilli</taxon>
        <taxon>Bacillales</taxon>
        <taxon>Bacillaceae</taxon>
        <taxon>Marinococcus</taxon>
    </lineage>
</organism>
<dbReference type="STRING" id="1122204.SAMN05421781_2695"/>
<keyword evidence="1" id="KW-0175">Coiled coil</keyword>
<evidence type="ECO:0000313" key="4">
    <source>
        <dbReference type="EMBL" id="SDW88840.1"/>
    </source>
</evidence>
<dbReference type="AlphaFoldDB" id="A0A1H2X7I6"/>
<dbReference type="EMBL" id="FNNC01000006">
    <property type="protein sequence ID" value="SDW88840.1"/>
    <property type="molecule type" value="Genomic_DNA"/>
</dbReference>
<evidence type="ECO:0000256" key="2">
    <source>
        <dbReference type="SAM" id="MobiDB-lite"/>
    </source>
</evidence>
<keyword evidence="3" id="KW-1133">Transmembrane helix</keyword>
<sequence>MAEENGNTALKIGLILGGVVSVIVLLSTRKTRTPIVEGTKQTASTLNNTSQFLSENRESVISTLRETSNYYSELLQSASTDIQEIVNRVNSLKETLMKAKTTTLETTGELKELKEESTAIESSSSNSGSGQLQSAENTQSSS</sequence>
<feature type="compositionally biased region" description="Basic and acidic residues" evidence="2">
    <location>
        <begin position="108"/>
        <end position="117"/>
    </location>
</feature>
<keyword evidence="3" id="KW-0812">Transmembrane</keyword>
<dbReference type="RefSeq" id="WP_091616127.1">
    <property type="nucleotide sequence ID" value="NZ_FNNC01000006.1"/>
</dbReference>
<keyword evidence="3" id="KW-0472">Membrane</keyword>
<accession>A0A1H2X7I6</accession>